<dbReference type="GO" id="GO:0005524">
    <property type="term" value="F:ATP binding"/>
    <property type="evidence" value="ECO:0007669"/>
    <property type="project" value="InterPro"/>
</dbReference>
<evidence type="ECO:0000313" key="1">
    <source>
        <dbReference type="EMBL" id="QEG34398.1"/>
    </source>
</evidence>
<dbReference type="Proteomes" id="UP000323917">
    <property type="component" value="Chromosome"/>
</dbReference>
<organism evidence="1 2">
    <name type="scientific">Bythopirellula goksoeyrii</name>
    <dbReference type="NCBI Taxonomy" id="1400387"/>
    <lineage>
        <taxon>Bacteria</taxon>
        <taxon>Pseudomonadati</taxon>
        <taxon>Planctomycetota</taxon>
        <taxon>Planctomycetia</taxon>
        <taxon>Pirellulales</taxon>
        <taxon>Lacipirellulaceae</taxon>
        <taxon>Bythopirellula</taxon>
    </lineage>
</organism>
<name>A0A5B9Q5U3_9BACT</name>
<keyword evidence="1" id="KW-0808">Transferase</keyword>
<dbReference type="RefSeq" id="WP_148073054.1">
    <property type="nucleotide sequence ID" value="NZ_CP042913.1"/>
</dbReference>
<dbReference type="AlphaFoldDB" id="A0A5B9Q5U3"/>
<protein>
    <submittedName>
        <fullName evidence="1">ATP:dephospho-CoA triphosphoribosyl transferase</fullName>
    </submittedName>
</protein>
<keyword evidence="2" id="KW-1185">Reference proteome</keyword>
<evidence type="ECO:0000313" key="2">
    <source>
        <dbReference type="Proteomes" id="UP000323917"/>
    </source>
</evidence>
<dbReference type="Gene3D" id="1.10.4200.10">
    <property type="entry name" value="Triphosphoribosyl-dephospho-CoA protein"/>
    <property type="match status" value="1"/>
</dbReference>
<gene>
    <name evidence="1" type="ORF">Pr1d_16740</name>
</gene>
<dbReference type="Pfam" id="PF01874">
    <property type="entry name" value="CitG"/>
    <property type="match status" value="1"/>
</dbReference>
<accession>A0A5B9Q5U3</accession>
<proteinExistence type="predicted"/>
<dbReference type="PANTHER" id="PTHR42280:SF1">
    <property type="entry name" value="CITG FAMILY PROTEIN"/>
    <property type="match status" value="1"/>
</dbReference>
<dbReference type="OrthoDB" id="8525901at2"/>
<sequence>MTDLAACATLACIWEATAPKPGNVYRGADFEDVTYADFLTSAAVIGQPIASAGKVGAGQAILDCISAIHASVGTNTYLGTVLLLAPLAAARTDIPLRDGIGEVLAGLTAADTRTAYEAIRLANPGGLGKVDDADVNQPAPDITLLAAMQTGAERDLVARQYTNNFEQVLWVAERISAAGLPLSVSIVVAFLELLANHPDSLITRKCGIEISKQVSQRAAHVLSLGRPGDELFDREIAEFDFSLRTDGHRRNPGTSADLIAAALFVLLRENRLEWPVRFY</sequence>
<dbReference type="EMBL" id="CP042913">
    <property type="protein sequence ID" value="QEG34398.1"/>
    <property type="molecule type" value="Genomic_DNA"/>
</dbReference>
<dbReference type="GO" id="GO:0046917">
    <property type="term" value="F:triphosphoribosyl-dephospho-CoA synthase activity"/>
    <property type="evidence" value="ECO:0007669"/>
    <property type="project" value="InterPro"/>
</dbReference>
<dbReference type="PANTHER" id="PTHR42280">
    <property type="entry name" value="CITG FAMILY PROTEIN"/>
    <property type="match status" value="1"/>
</dbReference>
<dbReference type="KEGG" id="bgok:Pr1d_16740"/>
<reference evidence="1 2" key="1">
    <citation type="submission" date="2019-08" db="EMBL/GenBank/DDBJ databases">
        <title>Deep-cultivation of Planctomycetes and their phenomic and genomic characterization uncovers novel biology.</title>
        <authorList>
            <person name="Wiegand S."/>
            <person name="Jogler M."/>
            <person name="Boedeker C."/>
            <person name="Pinto D."/>
            <person name="Vollmers J."/>
            <person name="Rivas-Marin E."/>
            <person name="Kohn T."/>
            <person name="Peeters S.H."/>
            <person name="Heuer A."/>
            <person name="Rast P."/>
            <person name="Oberbeckmann S."/>
            <person name="Bunk B."/>
            <person name="Jeske O."/>
            <person name="Meyerdierks A."/>
            <person name="Storesund J.E."/>
            <person name="Kallscheuer N."/>
            <person name="Luecker S."/>
            <person name="Lage O.M."/>
            <person name="Pohl T."/>
            <person name="Merkel B.J."/>
            <person name="Hornburger P."/>
            <person name="Mueller R.-W."/>
            <person name="Bruemmer F."/>
            <person name="Labrenz M."/>
            <person name="Spormann A.M."/>
            <person name="Op den Camp H."/>
            <person name="Overmann J."/>
            <person name="Amann R."/>
            <person name="Jetten M.S.M."/>
            <person name="Mascher T."/>
            <person name="Medema M.H."/>
            <person name="Devos D.P."/>
            <person name="Kaster A.-K."/>
            <person name="Ovreas L."/>
            <person name="Rohde M."/>
            <person name="Galperin M.Y."/>
            <person name="Jogler C."/>
        </authorList>
    </citation>
    <scope>NUCLEOTIDE SEQUENCE [LARGE SCALE GENOMIC DNA]</scope>
    <source>
        <strain evidence="1 2">Pr1d</strain>
    </source>
</reference>
<dbReference type="InterPro" id="IPR002736">
    <property type="entry name" value="CitG"/>
</dbReference>